<reference evidence="1" key="1">
    <citation type="submission" date="2009-01" db="EMBL/GenBank/DDBJ databases">
        <title>Complete sequence of plasmid2 Cyanothece sp. PCC 7425.</title>
        <authorList>
            <consortium name="US DOE Joint Genome Institute"/>
            <person name="Lucas S."/>
            <person name="Copeland A."/>
            <person name="Lapidus A."/>
            <person name="Glavina del Rio T."/>
            <person name="Dalin E."/>
            <person name="Tice H."/>
            <person name="Bruce D."/>
            <person name="Goodwin L."/>
            <person name="Pitluck S."/>
            <person name="Sims D."/>
            <person name="Meineke L."/>
            <person name="Brettin T."/>
            <person name="Detter J.C."/>
            <person name="Han C."/>
            <person name="Larimer F."/>
            <person name="Land M."/>
            <person name="Hauser L."/>
            <person name="Kyrpides N."/>
            <person name="Ovchinnikova G."/>
            <person name="Liberton M."/>
            <person name="Stoeckel J."/>
            <person name="Banerjee A."/>
            <person name="Singh A."/>
            <person name="Page L."/>
            <person name="Sato H."/>
            <person name="Zhao L."/>
            <person name="Sherman L."/>
            <person name="Pakrasi H."/>
            <person name="Richardson P."/>
        </authorList>
    </citation>
    <scope>NUCLEOTIDE SEQUENCE</scope>
    <source>
        <strain evidence="1">PCC 7425</strain>
        <plasmid evidence="1">pP742502</plasmid>
    </source>
</reference>
<dbReference type="HOGENOM" id="CLU_1812571_0_0_3"/>
<geneLocation type="plasmid" evidence="1">
    <name>pP742502</name>
</geneLocation>
<gene>
    <name evidence="1" type="ordered locus">Cyan7425_0077</name>
</gene>
<sequence length="142" mass="16386">MRYWVQYHSYEKMGGLPSGPSETVSNCKIVTDKDIVLDTISDTVFLIVGVSENPKQYLLWERFICDDVADDGVPPWKYSATGKGWVLMQRRGREPLLNHEPGFREYLSYTGNFSRGFHEVTDHPFLEVLLRLSERCKPPSKN</sequence>
<proteinExistence type="predicted"/>
<dbReference type="EMBL" id="CP001346">
    <property type="protein sequence ID" value="ACL47784.1"/>
    <property type="molecule type" value="Genomic_DNA"/>
</dbReference>
<protein>
    <submittedName>
        <fullName evidence="1">Uncharacterized protein</fullName>
    </submittedName>
</protein>
<dbReference type="KEGG" id="cyn:Cyan7425_0077"/>
<name>B8HZD6_CYAP4</name>
<accession>B8HZD6</accession>
<dbReference type="AlphaFoldDB" id="B8HZD6"/>
<keyword evidence="1" id="KW-0614">Plasmid</keyword>
<organism evidence="1">
    <name type="scientific">Cyanothece sp. (strain PCC 7425 / ATCC 29141)</name>
    <dbReference type="NCBI Taxonomy" id="395961"/>
    <lineage>
        <taxon>Bacteria</taxon>
        <taxon>Bacillati</taxon>
        <taxon>Cyanobacteriota</taxon>
        <taxon>Cyanophyceae</taxon>
        <taxon>Gomontiellales</taxon>
        <taxon>Cyanothecaceae</taxon>
        <taxon>Cyanothece</taxon>
    </lineage>
</organism>
<dbReference type="OrthoDB" id="583058at2"/>
<dbReference type="eggNOG" id="COG3170">
    <property type="taxonomic scope" value="Bacteria"/>
</dbReference>
<evidence type="ECO:0000313" key="1">
    <source>
        <dbReference type="EMBL" id="ACL47784.1"/>
    </source>
</evidence>